<dbReference type="InterPro" id="IPR050642">
    <property type="entry name" value="PDH_E1_Alpha_Subunit"/>
</dbReference>
<dbReference type="PANTHER" id="PTHR11516:SF41">
    <property type="entry name" value="3-METHYL-2-OXOBUTANOATE DEHYDROGENASE SUBUNIT ALPHA"/>
    <property type="match status" value="1"/>
</dbReference>
<comment type="caution">
    <text evidence="5">The sequence shown here is derived from an EMBL/GenBank/DDBJ whole genome shotgun (WGS) entry which is preliminary data.</text>
</comment>
<dbReference type="InterPro" id="IPR029061">
    <property type="entry name" value="THDP-binding"/>
</dbReference>
<dbReference type="Pfam" id="PF00676">
    <property type="entry name" value="E1_dh"/>
    <property type="match status" value="1"/>
</dbReference>
<dbReference type="PANTHER" id="PTHR11516">
    <property type="entry name" value="PYRUVATE DEHYDROGENASE E1 COMPONENT, ALPHA SUBUNIT BACTERIAL AND ORGANELLAR"/>
    <property type="match status" value="1"/>
</dbReference>
<evidence type="ECO:0000256" key="1">
    <source>
        <dbReference type="ARBA" id="ARBA00001964"/>
    </source>
</evidence>
<evidence type="ECO:0000256" key="2">
    <source>
        <dbReference type="ARBA" id="ARBA00023002"/>
    </source>
</evidence>
<dbReference type="CDD" id="cd02000">
    <property type="entry name" value="TPP_E1_PDC_ADC_BCADC"/>
    <property type="match status" value="1"/>
</dbReference>
<dbReference type="SUPFAM" id="SSF52518">
    <property type="entry name" value="Thiamin diphosphate-binding fold (THDP-binding)"/>
    <property type="match status" value="1"/>
</dbReference>
<dbReference type="GO" id="GO:0006086">
    <property type="term" value="P:pyruvate decarboxylation to acetyl-CoA"/>
    <property type="evidence" value="ECO:0007669"/>
    <property type="project" value="TreeGrafter"/>
</dbReference>
<dbReference type="Gene3D" id="3.40.50.970">
    <property type="match status" value="1"/>
</dbReference>
<evidence type="ECO:0000313" key="5">
    <source>
        <dbReference type="EMBL" id="MBB3931177.1"/>
    </source>
</evidence>
<evidence type="ECO:0000256" key="3">
    <source>
        <dbReference type="ARBA" id="ARBA00023052"/>
    </source>
</evidence>
<feature type="domain" description="Dehydrogenase E1 component" evidence="4">
    <location>
        <begin position="59"/>
        <end position="350"/>
    </location>
</feature>
<sequence>MIILRKLACVRPKPIWHGSVLRDGHAQMTSKKDRDGETALKNDDISPDIRQELFRLQVEIRDCEKRANDLFFQNMIKGTSHLSLGQEAIAAGMAMAMQPGDKSFCTYRGHAHTLARGVPMEKVLGELMLRDNGLMRGKGGSMHLTSVEHGVMGSYAIIGAHLPIACGAAWRAQYLGQDDVSVCFFGDGTTNIGAFHEALNFAAIWKLPVVFVCENNLYMEYTLTSEITAVEHPAADRASAYGLERIVIDGNDADVVYRTAQAAFAKARSGGGPSMIECMTYRHSGHSRADPAKYRPPGELERWLEKDPIKIYRTRLAEFGVPEARIRAIEEESKRKVDEATEVCKASPPAPAELLTTDVYADGGWAWRN</sequence>
<dbReference type="AlphaFoldDB" id="A0A840AQ53"/>
<name>A0A840AQ53_9HYPH</name>
<evidence type="ECO:0000313" key="6">
    <source>
        <dbReference type="Proteomes" id="UP000553963"/>
    </source>
</evidence>
<accession>A0A840AQ53</accession>
<proteinExistence type="predicted"/>
<keyword evidence="5" id="KW-0670">Pyruvate</keyword>
<dbReference type="EMBL" id="JACIDS010000003">
    <property type="protein sequence ID" value="MBB3931177.1"/>
    <property type="molecule type" value="Genomic_DNA"/>
</dbReference>
<dbReference type="RefSeq" id="WP_246409572.1">
    <property type="nucleotide sequence ID" value="NZ_JACIDS010000003.1"/>
</dbReference>
<keyword evidence="3" id="KW-0786">Thiamine pyrophosphate</keyword>
<protein>
    <submittedName>
        <fullName evidence="5">Pyruvate dehydrogenase E1 component alpha subunit</fullName>
        <ecNumber evidence="5">1.2.4.1</ecNumber>
    </submittedName>
</protein>
<keyword evidence="2 5" id="KW-0560">Oxidoreductase</keyword>
<comment type="cofactor">
    <cofactor evidence="1">
        <name>thiamine diphosphate</name>
        <dbReference type="ChEBI" id="CHEBI:58937"/>
    </cofactor>
</comment>
<evidence type="ECO:0000259" key="4">
    <source>
        <dbReference type="Pfam" id="PF00676"/>
    </source>
</evidence>
<dbReference type="EC" id="1.2.4.1" evidence="5"/>
<dbReference type="GO" id="GO:0004739">
    <property type="term" value="F:pyruvate dehydrogenase (acetyl-transferring) activity"/>
    <property type="evidence" value="ECO:0007669"/>
    <property type="project" value="UniProtKB-EC"/>
</dbReference>
<dbReference type="Proteomes" id="UP000553963">
    <property type="component" value="Unassembled WGS sequence"/>
</dbReference>
<reference evidence="5 6" key="1">
    <citation type="submission" date="2020-08" db="EMBL/GenBank/DDBJ databases">
        <title>Genomic Encyclopedia of Type Strains, Phase IV (KMG-IV): sequencing the most valuable type-strain genomes for metagenomic binning, comparative biology and taxonomic classification.</title>
        <authorList>
            <person name="Goeker M."/>
        </authorList>
    </citation>
    <scope>NUCLEOTIDE SEQUENCE [LARGE SCALE GENOMIC DNA]</scope>
    <source>
        <strain evidence="5 6">DSM 25966</strain>
    </source>
</reference>
<keyword evidence="6" id="KW-1185">Reference proteome</keyword>
<dbReference type="InterPro" id="IPR001017">
    <property type="entry name" value="DH_E1"/>
</dbReference>
<organism evidence="5 6">
    <name type="scientific">Kaistia hirudinis</name>
    <dbReference type="NCBI Taxonomy" id="1293440"/>
    <lineage>
        <taxon>Bacteria</taxon>
        <taxon>Pseudomonadati</taxon>
        <taxon>Pseudomonadota</taxon>
        <taxon>Alphaproteobacteria</taxon>
        <taxon>Hyphomicrobiales</taxon>
        <taxon>Kaistiaceae</taxon>
        <taxon>Kaistia</taxon>
    </lineage>
</organism>
<gene>
    <name evidence="5" type="ORF">GGR25_002227</name>
</gene>